<feature type="transmembrane region" description="Helical" evidence="6">
    <location>
        <begin position="88"/>
        <end position="107"/>
    </location>
</feature>
<keyword evidence="4 6" id="KW-1133">Transmembrane helix</keyword>
<evidence type="ECO:0000313" key="7">
    <source>
        <dbReference type="EMBL" id="AGW13621.1"/>
    </source>
</evidence>
<sequence>MPFRLVDRTKPLPWGGFFVAALSLAAALVVCALLLAWQGKPGLHGVWLLVDGGFLHGYALEDAVRKAIPIFLCSLGVALCFRMKLWNIGAEGQFALGAVGATAVALHGGHWPAWAVLPCMCLAGAAAGALWALGPALLKRWLGVNEIITTLMANYIGVLVLQYLVYGAWKDPVSYGFPMTELFSPAAQVGLLPGSRIHYGLLYCVAAGLGFWWWISRTRLGFELVACGENPRAARFAHMSYGMLICLAMGGCGALAGVAGFLEASASVHRLQPSIMVGYGFTAVVVAWLGRLRVPAIAAFSLLLAGFRVGVENLQIELQAPAAMAGVLEGTILMAVLSGQLLNHRRLVWASGKRTS</sequence>
<proteinExistence type="predicted"/>
<feature type="transmembrane region" description="Helical" evidence="6">
    <location>
        <begin position="271"/>
        <end position="289"/>
    </location>
</feature>
<dbReference type="PANTHER" id="PTHR47089:SF1">
    <property type="entry name" value="GUANOSINE ABC TRANSPORTER PERMEASE PROTEIN NUPP"/>
    <property type="match status" value="1"/>
</dbReference>
<dbReference type="KEGG" id="dgg:DGI_1826"/>
<organism evidence="7 8">
    <name type="scientific">Megalodesulfovibrio gigas (strain ATCC 19364 / DSM 1382 / NCIMB 9332 / VKM B-1759)</name>
    <name type="common">Desulfovibrio gigas</name>
    <dbReference type="NCBI Taxonomy" id="1121448"/>
    <lineage>
        <taxon>Bacteria</taxon>
        <taxon>Pseudomonadati</taxon>
        <taxon>Thermodesulfobacteriota</taxon>
        <taxon>Desulfovibrionia</taxon>
        <taxon>Desulfovibrionales</taxon>
        <taxon>Desulfovibrionaceae</taxon>
        <taxon>Megalodesulfovibrio</taxon>
    </lineage>
</organism>
<evidence type="ECO:0000256" key="6">
    <source>
        <dbReference type="SAM" id="Phobius"/>
    </source>
</evidence>
<dbReference type="Pfam" id="PF02653">
    <property type="entry name" value="BPD_transp_2"/>
    <property type="match status" value="1"/>
</dbReference>
<reference evidence="8" key="2">
    <citation type="submission" date="2013-07" db="EMBL/GenBank/DDBJ databases">
        <authorList>
            <person name="Morais-Silva F.O."/>
            <person name="Rezende A.M."/>
            <person name="Pimentel C."/>
            <person name="Resende D.M."/>
            <person name="Santos C.I."/>
            <person name="Clemente C."/>
            <person name="de Oliveira L.M."/>
            <person name="da Silva S.M."/>
            <person name="Costa D.A."/>
            <person name="Varela-Raposo A."/>
            <person name="Horacio E.C.A."/>
            <person name="Matos M."/>
            <person name="Flores O."/>
            <person name="Ruiz J.C."/>
            <person name="Rodrigues-Pousada C."/>
        </authorList>
    </citation>
    <scope>NUCLEOTIDE SEQUENCE [LARGE SCALE GENOMIC DNA]</scope>
    <source>
        <strain evidence="8">ATCC 19364 / DSM 1382 / NCIMB 9332 / VKM B-1759</strain>
    </source>
</reference>
<dbReference type="EMBL" id="CP006585">
    <property type="protein sequence ID" value="AGW13621.1"/>
    <property type="molecule type" value="Genomic_DNA"/>
</dbReference>
<comment type="subcellular location">
    <subcellularLocation>
        <location evidence="1">Cell membrane</location>
        <topology evidence="1">Multi-pass membrane protein</topology>
    </subcellularLocation>
</comment>
<dbReference type="InterPro" id="IPR001851">
    <property type="entry name" value="ABC_transp_permease"/>
</dbReference>
<feature type="transmembrane region" description="Helical" evidence="6">
    <location>
        <begin position="197"/>
        <end position="215"/>
    </location>
</feature>
<gene>
    <name evidence="7" type="ORF">DGI_1826</name>
</gene>
<evidence type="ECO:0000256" key="4">
    <source>
        <dbReference type="ARBA" id="ARBA00022989"/>
    </source>
</evidence>
<feature type="transmembrane region" description="Helical" evidence="6">
    <location>
        <begin position="296"/>
        <end position="316"/>
    </location>
</feature>
<evidence type="ECO:0000256" key="1">
    <source>
        <dbReference type="ARBA" id="ARBA00004651"/>
    </source>
</evidence>
<feature type="transmembrane region" description="Helical" evidence="6">
    <location>
        <begin position="12"/>
        <end position="37"/>
    </location>
</feature>
<evidence type="ECO:0000256" key="3">
    <source>
        <dbReference type="ARBA" id="ARBA00022692"/>
    </source>
</evidence>
<evidence type="ECO:0000256" key="2">
    <source>
        <dbReference type="ARBA" id="ARBA00022475"/>
    </source>
</evidence>
<evidence type="ECO:0000313" key="8">
    <source>
        <dbReference type="Proteomes" id="UP000016587"/>
    </source>
</evidence>
<evidence type="ECO:0000256" key="5">
    <source>
        <dbReference type="ARBA" id="ARBA00023136"/>
    </source>
</evidence>
<keyword evidence="5 6" id="KW-0472">Membrane</keyword>
<dbReference type="eggNOG" id="COG4603">
    <property type="taxonomic scope" value="Bacteria"/>
</dbReference>
<feature type="transmembrane region" description="Helical" evidence="6">
    <location>
        <begin position="113"/>
        <end position="138"/>
    </location>
</feature>
<protein>
    <submittedName>
        <fullName evidence="7">Putative ABC transporter</fullName>
    </submittedName>
</protein>
<dbReference type="STRING" id="1121448.DGI_1826"/>
<dbReference type="CDD" id="cd06580">
    <property type="entry name" value="TM_PBP1_transp_TpRbsC_like"/>
    <property type="match status" value="1"/>
</dbReference>
<dbReference type="GO" id="GO:0022857">
    <property type="term" value="F:transmembrane transporter activity"/>
    <property type="evidence" value="ECO:0007669"/>
    <property type="project" value="InterPro"/>
</dbReference>
<keyword evidence="3 6" id="KW-0812">Transmembrane</keyword>
<dbReference type="PANTHER" id="PTHR47089">
    <property type="entry name" value="ABC TRANSPORTER, PERMEASE PROTEIN"/>
    <property type="match status" value="1"/>
</dbReference>
<dbReference type="AlphaFoldDB" id="T2GBY0"/>
<feature type="transmembrane region" description="Helical" evidence="6">
    <location>
        <begin position="322"/>
        <end position="342"/>
    </location>
</feature>
<dbReference type="PATRIC" id="fig|1121448.10.peg.1794"/>
<dbReference type="GO" id="GO:0005886">
    <property type="term" value="C:plasma membrane"/>
    <property type="evidence" value="ECO:0007669"/>
    <property type="project" value="UniProtKB-SubCell"/>
</dbReference>
<feature type="transmembrane region" description="Helical" evidence="6">
    <location>
        <begin position="236"/>
        <end position="259"/>
    </location>
</feature>
<keyword evidence="8" id="KW-1185">Reference proteome</keyword>
<dbReference type="HOGENOM" id="CLU_040769_0_0_7"/>
<dbReference type="RefSeq" id="WP_021760502.1">
    <property type="nucleotide sequence ID" value="NC_022444.1"/>
</dbReference>
<name>T2GBY0_MEGG1</name>
<dbReference type="Proteomes" id="UP000016587">
    <property type="component" value="Chromosome"/>
</dbReference>
<keyword evidence="2" id="KW-1003">Cell membrane</keyword>
<feature type="transmembrane region" description="Helical" evidence="6">
    <location>
        <begin position="150"/>
        <end position="169"/>
    </location>
</feature>
<accession>T2GBY0</accession>
<reference evidence="7 8" key="1">
    <citation type="journal article" date="2013" name="J. Bacteriol.">
        <title>Roles of HynAB and Ech, the only two hydrogenases found in the model sulfate reducer Desulfovibrio gigas.</title>
        <authorList>
            <person name="Morais-Silva F.O."/>
            <person name="Santos C.I."/>
            <person name="Rodrigues R."/>
            <person name="Pereira I.A."/>
            <person name="Rodrigues-Pousada C."/>
        </authorList>
    </citation>
    <scope>NUCLEOTIDE SEQUENCE [LARGE SCALE GENOMIC DNA]</scope>
    <source>
        <strain evidence="8">ATCC 19364 / DSM 1382 / NCIMB 9332 / VKM B-1759</strain>
    </source>
</reference>